<dbReference type="InterPro" id="IPR004154">
    <property type="entry name" value="Anticodon-bd"/>
</dbReference>
<feature type="domain" description="Anticodon-binding" evidence="1">
    <location>
        <begin position="1"/>
        <end position="63"/>
    </location>
</feature>
<sequence>GIRADRSESTETLPKRIRSAEIERIPYIAVIGDREAGDGTVALRIRGAKGSQAVPVAAGVARIEGAIRGRSFDP</sequence>
<dbReference type="Pfam" id="PF03129">
    <property type="entry name" value="HGTP_anticodon"/>
    <property type="match status" value="1"/>
</dbReference>
<dbReference type="SUPFAM" id="SSF52954">
    <property type="entry name" value="Class II aaRS ABD-related"/>
    <property type="match status" value="1"/>
</dbReference>
<protein>
    <submittedName>
        <fullName evidence="2">Threonyl-tRNA synthetase</fullName>
    </submittedName>
</protein>
<accession>T0ZM50</accession>
<dbReference type="Gene3D" id="3.40.50.800">
    <property type="entry name" value="Anticodon-binding domain"/>
    <property type="match status" value="1"/>
</dbReference>
<dbReference type="InterPro" id="IPR036621">
    <property type="entry name" value="Anticodon-bd_dom_sf"/>
</dbReference>
<evidence type="ECO:0000313" key="2">
    <source>
        <dbReference type="EMBL" id="EQD49416.1"/>
    </source>
</evidence>
<organism evidence="2">
    <name type="scientific">mine drainage metagenome</name>
    <dbReference type="NCBI Taxonomy" id="410659"/>
    <lineage>
        <taxon>unclassified sequences</taxon>
        <taxon>metagenomes</taxon>
        <taxon>ecological metagenomes</taxon>
    </lineage>
</organism>
<reference evidence="2" key="2">
    <citation type="journal article" date="2014" name="ISME J.">
        <title>Microbial stratification in low pH oxic and suboxic macroscopic growths along an acid mine drainage.</title>
        <authorList>
            <person name="Mendez-Garcia C."/>
            <person name="Mesa V."/>
            <person name="Sprenger R.R."/>
            <person name="Richter M."/>
            <person name="Diez M.S."/>
            <person name="Solano J."/>
            <person name="Bargiela R."/>
            <person name="Golyshina O.V."/>
            <person name="Manteca A."/>
            <person name="Ramos J.L."/>
            <person name="Gallego J.R."/>
            <person name="Llorente I."/>
            <person name="Martins Dos Santos V.A."/>
            <person name="Jensen O.N."/>
            <person name="Pelaez A.I."/>
            <person name="Sanchez J."/>
            <person name="Ferrer M."/>
        </authorList>
    </citation>
    <scope>NUCLEOTIDE SEQUENCE</scope>
</reference>
<feature type="non-terminal residue" evidence="2">
    <location>
        <position position="1"/>
    </location>
</feature>
<dbReference type="EMBL" id="AUZX01010027">
    <property type="protein sequence ID" value="EQD49416.1"/>
    <property type="molecule type" value="Genomic_DNA"/>
</dbReference>
<comment type="caution">
    <text evidence="2">The sequence shown here is derived from an EMBL/GenBank/DDBJ whole genome shotgun (WGS) entry which is preliminary data.</text>
</comment>
<keyword evidence="2" id="KW-0436">Ligase</keyword>
<name>T0ZM50_9ZZZZ</name>
<dbReference type="GO" id="GO:0004812">
    <property type="term" value="F:aminoacyl-tRNA ligase activity"/>
    <property type="evidence" value="ECO:0007669"/>
    <property type="project" value="UniProtKB-KW"/>
</dbReference>
<keyword evidence="2" id="KW-0030">Aminoacyl-tRNA synthetase</keyword>
<gene>
    <name evidence="2" type="ORF">B1A_13685</name>
</gene>
<reference evidence="2" key="1">
    <citation type="submission" date="2013-08" db="EMBL/GenBank/DDBJ databases">
        <authorList>
            <person name="Mendez C."/>
            <person name="Richter M."/>
            <person name="Ferrer M."/>
            <person name="Sanchez J."/>
        </authorList>
    </citation>
    <scope>NUCLEOTIDE SEQUENCE</scope>
</reference>
<evidence type="ECO:0000259" key="1">
    <source>
        <dbReference type="Pfam" id="PF03129"/>
    </source>
</evidence>
<dbReference type="AlphaFoldDB" id="T0ZM50"/>
<proteinExistence type="predicted"/>